<gene>
    <name evidence="1" type="ORF">HK097_005833</name>
</gene>
<comment type="caution">
    <text evidence="1">The sequence shown here is derived from an EMBL/GenBank/DDBJ whole genome shotgun (WGS) entry which is preliminary data.</text>
</comment>
<proteinExistence type="predicted"/>
<name>A0AAD5X6P7_9FUNG</name>
<accession>A0AAD5X6P7</accession>
<organism evidence="1 2">
    <name type="scientific">Rhizophlyctis rosea</name>
    <dbReference type="NCBI Taxonomy" id="64517"/>
    <lineage>
        <taxon>Eukaryota</taxon>
        <taxon>Fungi</taxon>
        <taxon>Fungi incertae sedis</taxon>
        <taxon>Chytridiomycota</taxon>
        <taxon>Chytridiomycota incertae sedis</taxon>
        <taxon>Chytridiomycetes</taxon>
        <taxon>Rhizophlyctidales</taxon>
        <taxon>Rhizophlyctidaceae</taxon>
        <taxon>Rhizophlyctis</taxon>
    </lineage>
</organism>
<reference evidence="1" key="1">
    <citation type="submission" date="2020-05" db="EMBL/GenBank/DDBJ databases">
        <title>Phylogenomic resolution of chytrid fungi.</title>
        <authorList>
            <person name="Stajich J.E."/>
            <person name="Amses K."/>
            <person name="Simmons R."/>
            <person name="Seto K."/>
            <person name="Myers J."/>
            <person name="Bonds A."/>
            <person name="Quandt C.A."/>
            <person name="Barry K."/>
            <person name="Liu P."/>
            <person name="Grigoriev I."/>
            <person name="Longcore J.E."/>
            <person name="James T.Y."/>
        </authorList>
    </citation>
    <scope>NUCLEOTIDE SEQUENCE</scope>
    <source>
        <strain evidence="1">JEL0318</strain>
    </source>
</reference>
<dbReference type="InterPro" id="IPR029062">
    <property type="entry name" value="Class_I_gatase-like"/>
</dbReference>
<dbReference type="EMBL" id="JADGJD010000273">
    <property type="protein sequence ID" value="KAJ3052708.1"/>
    <property type="molecule type" value="Genomic_DNA"/>
</dbReference>
<sequence>MEPNPPPATRTASPSWAQYARVADGNPEEGAGTTASQTTTITKLSTANVSVIEIDGSLSSYYTTDAAFLSDGVAPIKSFAQIARSKGLKTVVYYPALEVISDVPNATSRSLCRDYPDWVQVAVDGTKNVFEGSGVVFWVENGQESCWPSPNSPWKDMFYRRIALLANPANQIDGLWPDVPIYFDGVSEYADFSTWGKQAFTNDTGLAPPAAAINWSNPTWRRWIVWRHENLANFLIGAHEAGRSVNPSWQTVVEIVTCDYNDATKIGLDGAYLKNVEGVSVVWEVDAMSDTNAMRSAKADDWLMMYAMYKVGPGLAALGRGCVALPIYVSSKPSWAFDYGKQTDDAQATLALAVTAGNSPYEVKIPTKEAGVNDTMRGQWYSWIGANEKRLLGSRSVARLAVYHSSASRDFTEMAAGSGIYMTTTKPSGVSEWWCTDSTCSTKAQAYLGEYRGAVKALARNHFPFDTLTSPYFSLSELLPTYTTVIAPNLVAASDSEAAVLFEWVNKGGNLLVTGAQPLTKNEYGDARSQSLLSPYLTPATGSGVVIANVGKGSIIHYAGSPFKTYLTNTTLPFQQNTLLNHILALSRTWVRIPAQNQPGVILDVKAVGNEIVVSLVNLSGGTGSFTISPVDVTVQFDTRQRNLESPFLSVPASAVASSTEVKGDVTVSVVPDTDGSTFSVTVRVEVMKLIVVKF</sequence>
<dbReference type="Proteomes" id="UP001212841">
    <property type="component" value="Unassembled WGS sequence"/>
</dbReference>
<dbReference type="CDD" id="cd03143">
    <property type="entry name" value="A4_beta-galactosidase_middle_domain"/>
    <property type="match status" value="1"/>
</dbReference>
<evidence type="ECO:0000313" key="1">
    <source>
        <dbReference type="EMBL" id="KAJ3052708.1"/>
    </source>
</evidence>
<evidence type="ECO:0000313" key="2">
    <source>
        <dbReference type="Proteomes" id="UP001212841"/>
    </source>
</evidence>
<protein>
    <submittedName>
        <fullName evidence="1">Uncharacterized protein</fullName>
    </submittedName>
</protein>
<keyword evidence="2" id="KW-1185">Reference proteome</keyword>
<dbReference type="Gene3D" id="3.40.50.880">
    <property type="match status" value="1"/>
</dbReference>
<dbReference type="AlphaFoldDB" id="A0AAD5X6P7"/>
<dbReference type="Gene3D" id="3.20.20.80">
    <property type="entry name" value="Glycosidases"/>
    <property type="match status" value="1"/>
</dbReference>